<gene>
    <name evidence="2" type="ORF">LCGC14_1538050</name>
</gene>
<sequence>MIPITITTADTPDELRAVHCLTFSAYLAEGLCKIRLNKWLEHYPHLDEIAETTVVTAMEGDKLVGTVSVTLDGPAGLHVDEDFPEVMRRLRDPRLRMAAAWRIVTDPAYRGDRRLIMRLMRAGFEQAIACKADWLVCSFHPRRQKVHWRLGFFAVAKGKCRALNNADAVLMVYNVRQNGIPEQLRRRANDGVES</sequence>
<evidence type="ECO:0000259" key="1">
    <source>
        <dbReference type="Pfam" id="PF21926"/>
    </source>
</evidence>
<evidence type="ECO:0000313" key="2">
    <source>
        <dbReference type="EMBL" id="KKM60813.1"/>
    </source>
</evidence>
<proteinExistence type="predicted"/>
<reference evidence="2" key="1">
    <citation type="journal article" date="2015" name="Nature">
        <title>Complex archaea that bridge the gap between prokaryotes and eukaryotes.</title>
        <authorList>
            <person name="Spang A."/>
            <person name="Saw J.H."/>
            <person name="Jorgensen S.L."/>
            <person name="Zaremba-Niedzwiedzka K."/>
            <person name="Martijn J."/>
            <person name="Lind A.E."/>
            <person name="van Eijk R."/>
            <person name="Schleper C."/>
            <person name="Guy L."/>
            <person name="Ettema T.J."/>
        </authorList>
    </citation>
    <scope>NUCLEOTIDE SEQUENCE</scope>
</reference>
<organism evidence="2">
    <name type="scientific">marine sediment metagenome</name>
    <dbReference type="NCBI Taxonomy" id="412755"/>
    <lineage>
        <taxon>unclassified sequences</taxon>
        <taxon>metagenomes</taxon>
        <taxon>ecological metagenomes</taxon>
    </lineage>
</organism>
<feature type="domain" description="N-acyl amino acid synthase FeeM catalytic core" evidence="1">
    <location>
        <begin position="19"/>
        <end position="173"/>
    </location>
</feature>
<dbReference type="SUPFAM" id="SSF55729">
    <property type="entry name" value="Acyl-CoA N-acyltransferases (Nat)"/>
    <property type="match status" value="1"/>
</dbReference>
<comment type="caution">
    <text evidence="2">The sequence shown here is derived from an EMBL/GenBank/DDBJ whole genome shotgun (WGS) entry which is preliminary data.</text>
</comment>
<protein>
    <recommendedName>
        <fullName evidence="1">N-acyl amino acid synthase FeeM catalytic core domain-containing protein</fullName>
    </recommendedName>
</protein>
<dbReference type="Pfam" id="PF21926">
    <property type="entry name" value="FeeM"/>
    <property type="match status" value="1"/>
</dbReference>
<dbReference type="InterPro" id="IPR016181">
    <property type="entry name" value="Acyl_CoA_acyltransferase"/>
</dbReference>
<dbReference type="EMBL" id="LAZR01011604">
    <property type="protein sequence ID" value="KKM60813.1"/>
    <property type="molecule type" value="Genomic_DNA"/>
</dbReference>
<dbReference type="AlphaFoldDB" id="A0A0F9IU34"/>
<name>A0A0F9IU34_9ZZZZ</name>
<dbReference type="Gene3D" id="3.40.630.30">
    <property type="match status" value="1"/>
</dbReference>
<accession>A0A0F9IU34</accession>
<dbReference type="InterPro" id="IPR054597">
    <property type="entry name" value="FeeM_cat"/>
</dbReference>